<dbReference type="GO" id="GO:0004553">
    <property type="term" value="F:hydrolase activity, hydrolyzing O-glycosyl compounds"/>
    <property type="evidence" value="ECO:0007669"/>
    <property type="project" value="InterPro"/>
</dbReference>
<evidence type="ECO:0000313" key="2">
    <source>
        <dbReference type="EMBL" id="KJF43549.1"/>
    </source>
</evidence>
<dbReference type="PATRIC" id="fig|1544798.3.peg.3210"/>
<dbReference type="SUPFAM" id="SSF51445">
    <property type="entry name" value="(Trans)glycosidases"/>
    <property type="match status" value="1"/>
</dbReference>
<dbReference type="RefSeq" id="WP_082063726.1">
    <property type="nucleotide sequence ID" value="NZ_JRHC01000003.1"/>
</dbReference>
<feature type="domain" description="Endo-beta-1,6-galactanase-like" evidence="1">
    <location>
        <begin position="25"/>
        <end position="389"/>
    </location>
</feature>
<proteinExistence type="predicted"/>
<keyword evidence="3" id="KW-1185">Reference proteome</keyword>
<evidence type="ECO:0000259" key="1">
    <source>
        <dbReference type="Pfam" id="PF14587"/>
    </source>
</evidence>
<dbReference type="InterPro" id="IPR039743">
    <property type="entry name" value="6GAL/EXGAL"/>
</dbReference>
<dbReference type="AlphaFoldDB" id="A0A0D8J9X4"/>
<name>A0A0D8J9X4_9BACT</name>
<dbReference type="Gene3D" id="3.20.20.80">
    <property type="entry name" value="Glycosidases"/>
    <property type="match status" value="1"/>
</dbReference>
<dbReference type="OrthoDB" id="9806701at2"/>
<accession>A0A0D8J9X4</accession>
<dbReference type="InterPro" id="IPR039514">
    <property type="entry name" value="6GAL-like"/>
</dbReference>
<dbReference type="STRING" id="1544798.LH29_15215"/>
<dbReference type="Pfam" id="PF14587">
    <property type="entry name" value="Glyco_hydr_30_2"/>
    <property type="match status" value="1"/>
</dbReference>
<gene>
    <name evidence="2" type="ORF">LH29_15215</name>
</gene>
<comment type="caution">
    <text evidence="2">The sequence shown here is derived from an EMBL/GenBank/DDBJ whole genome shotgun (WGS) entry which is preliminary data.</text>
</comment>
<dbReference type="Gene3D" id="2.60.40.1180">
    <property type="entry name" value="Golgi alpha-mannosidase II"/>
    <property type="match status" value="1"/>
</dbReference>
<dbReference type="PANTHER" id="PTHR42767">
    <property type="entry name" value="ENDO-BETA-1,6-GALACTANASE"/>
    <property type="match status" value="1"/>
</dbReference>
<reference evidence="2 3" key="1">
    <citation type="submission" date="2014-09" db="EMBL/GenBank/DDBJ databases">
        <title>Draft Genome Sequence of Draconibacterium sp. JN14CK-3.</title>
        <authorList>
            <person name="Dong C."/>
            <person name="Lai Q."/>
            <person name="Shao Z."/>
        </authorList>
    </citation>
    <scope>NUCLEOTIDE SEQUENCE [LARGE SCALE GENOMIC DNA]</scope>
    <source>
        <strain evidence="2 3">JN14CK-3</strain>
    </source>
</reference>
<dbReference type="InterPro" id="IPR013780">
    <property type="entry name" value="Glyco_hydro_b"/>
</dbReference>
<sequence length="527" mass="60675">MLVRLTILVVILMTFRVYAQEGSKVVIEVNPQKTYQEIHSFGASDSWRCQFVGENWPLDKREKIAELLFSLENNEDGNPKGIGLSNWRFYLGAGSAEQGDSSDIQNVWRRSECFLDENGNYDWRKYKGQRWFIQQAKEKGVPCFTAYTISPPVFYTKNGLAHATKGELGFNLKQEYYGAYSKYLVDVIEYFEKNENIHFDFLSPFNEPQWAWDKNNQEGTPATNEELYRYVKILSDELASRNSNTRLLVGEAGDVGYLYEEKGKNNNGDQINVFFNPESDLYLGNFPNLEYAITSHSYFTTWPIDQQILYREKLAARIQEINPHLDYHQTEFCILEKNPEIKGGWGRDLGMPTALYVARVIHSDLTIANACSWEWWTALSQFNFKDGLIHLDDGDGNSVENDTSQLNYDLRYDGNVTETKLLWAFGNYSRFVRPGMIRIGAKINNRLSRVEQATDLQVSAYKDESGDKTVLVFINHLNKDIPITINGLKSADAEMYITDNKRDLEKNNVELDHLIIPQRSVTTLVVN</sequence>
<dbReference type="Proteomes" id="UP000032544">
    <property type="component" value="Unassembled WGS sequence"/>
</dbReference>
<dbReference type="PANTHER" id="PTHR42767:SF1">
    <property type="entry name" value="ENDO-BETA-1,6-GALACTANASE-LIKE DOMAIN-CONTAINING PROTEIN"/>
    <property type="match status" value="1"/>
</dbReference>
<protein>
    <recommendedName>
        <fullName evidence="1">Endo-beta-1,6-galactanase-like domain-containing protein</fullName>
    </recommendedName>
</protein>
<evidence type="ECO:0000313" key="3">
    <source>
        <dbReference type="Proteomes" id="UP000032544"/>
    </source>
</evidence>
<dbReference type="EMBL" id="JRHC01000003">
    <property type="protein sequence ID" value="KJF43549.1"/>
    <property type="molecule type" value="Genomic_DNA"/>
</dbReference>
<organism evidence="2 3">
    <name type="scientific">Draconibacterium sediminis</name>
    <dbReference type="NCBI Taxonomy" id="1544798"/>
    <lineage>
        <taxon>Bacteria</taxon>
        <taxon>Pseudomonadati</taxon>
        <taxon>Bacteroidota</taxon>
        <taxon>Bacteroidia</taxon>
        <taxon>Marinilabiliales</taxon>
        <taxon>Prolixibacteraceae</taxon>
        <taxon>Draconibacterium</taxon>
    </lineage>
</organism>
<dbReference type="InterPro" id="IPR017853">
    <property type="entry name" value="GH"/>
</dbReference>